<reference evidence="1" key="1">
    <citation type="submission" date="2019-03" db="EMBL/GenBank/DDBJ databases">
        <title>Single cell metagenomics reveals metabolic interactions within the superorganism composed of flagellate Streblomastix strix and complex community of Bacteroidetes bacteria on its surface.</title>
        <authorList>
            <person name="Treitli S.C."/>
            <person name="Kolisko M."/>
            <person name="Husnik F."/>
            <person name="Keeling P."/>
            <person name="Hampl V."/>
        </authorList>
    </citation>
    <scope>NUCLEOTIDE SEQUENCE</scope>
    <source>
        <strain evidence="1">STM</strain>
    </source>
</reference>
<name>A0A5J4R7X6_9ZZZZ</name>
<protein>
    <submittedName>
        <fullName evidence="1">Uncharacterized protein</fullName>
    </submittedName>
</protein>
<accession>A0A5J4R7X6</accession>
<evidence type="ECO:0000313" key="1">
    <source>
        <dbReference type="EMBL" id="KAA6329221.1"/>
    </source>
</evidence>
<comment type="caution">
    <text evidence="1">The sequence shown here is derived from an EMBL/GenBank/DDBJ whole genome shotgun (WGS) entry which is preliminary data.</text>
</comment>
<gene>
    <name evidence="1" type="ORF">EZS27_021951</name>
</gene>
<dbReference type="EMBL" id="SNRY01001682">
    <property type="protein sequence ID" value="KAA6329221.1"/>
    <property type="molecule type" value="Genomic_DNA"/>
</dbReference>
<organism evidence="1">
    <name type="scientific">termite gut metagenome</name>
    <dbReference type="NCBI Taxonomy" id="433724"/>
    <lineage>
        <taxon>unclassified sequences</taxon>
        <taxon>metagenomes</taxon>
        <taxon>organismal metagenomes</taxon>
    </lineage>
</organism>
<proteinExistence type="predicted"/>
<dbReference type="AlphaFoldDB" id="A0A5J4R7X6"/>
<sequence>MNNNEIQIWNGPDGISIPANAKEPIDIVSYANSNNLTVKHQNQIVAAFQIEAFDMAAEYAWKRAMIKLKETISTLGMNFIGEMLGREDINDFTPIDTVLTDYATIQLAEQLGVIGNTAALKLRQSQELISHFFSGKADEEFDYASAVIIVKSSVQYILGEQDISIAIEFTNLRKRLLNESLKRSDAQVEQLVNSPLFYIRTVLTILLSSIKKENKGAVLENTLANLNLLLPEVWDTIGENDKWNIGSAYRDVVAEGNSFAANGLKSALLKVKGFDFVPENLRSTTFKNAARTVIETHFAFNNFYNEPSAVRALASLGLTIPAPALTDCIQAYLVVYLGNYYGVSIDAAPIAYRQLSNITRERWYYYFEKVIIKDEVVLGNMRINRQIDRFSGLLIDNGYNDFNSFPKEAQMLYDGIIKKNYLLVIKLSEALCMKLKKNK</sequence>